<accession>A0AAX6ME49</accession>
<keyword evidence="5" id="KW-1185">Reference proteome</keyword>
<gene>
    <name evidence="4" type="ORF">Daesc_007241</name>
</gene>
<evidence type="ECO:0000259" key="2">
    <source>
        <dbReference type="Pfam" id="PF24883"/>
    </source>
</evidence>
<proteinExistence type="predicted"/>
<evidence type="ECO:0000313" key="4">
    <source>
        <dbReference type="EMBL" id="KAK6950716.1"/>
    </source>
</evidence>
<protein>
    <recommendedName>
        <fullName evidence="6">NACHT domain-containing protein</fullName>
    </recommendedName>
</protein>
<feature type="domain" description="DUF7791" evidence="3">
    <location>
        <begin position="535"/>
        <end position="670"/>
    </location>
</feature>
<dbReference type="InterPro" id="IPR027417">
    <property type="entry name" value="P-loop_NTPase"/>
</dbReference>
<evidence type="ECO:0008006" key="6">
    <source>
        <dbReference type="Google" id="ProtNLM"/>
    </source>
</evidence>
<dbReference type="Pfam" id="PF24883">
    <property type="entry name" value="NPHP3_N"/>
    <property type="match status" value="1"/>
</dbReference>
<organism evidence="4 5">
    <name type="scientific">Daldinia eschscholtzii</name>
    <dbReference type="NCBI Taxonomy" id="292717"/>
    <lineage>
        <taxon>Eukaryota</taxon>
        <taxon>Fungi</taxon>
        <taxon>Dikarya</taxon>
        <taxon>Ascomycota</taxon>
        <taxon>Pezizomycotina</taxon>
        <taxon>Sordariomycetes</taxon>
        <taxon>Xylariomycetidae</taxon>
        <taxon>Xylariales</taxon>
        <taxon>Hypoxylaceae</taxon>
        <taxon>Daldinia</taxon>
    </lineage>
</organism>
<dbReference type="InterPro" id="IPR056693">
    <property type="entry name" value="DUF7791"/>
</dbReference>
<dbReference type="SUPFAM" id="SSF52540">
    <property type="entry name" value="P-loop containing nucleoside triphosphate hydrolases"/>
    <property type="match status" value="1"/>
</dbReference>
<dbReference type="AlphaFoldDB" id="A0AAX6ME49"/>
<comment type="caution">
    <text evidence="4">The sequence shown here is derived from an EMBL/GenBank/DDBJ whole genome shotgun (WGS) entry which is preliminary data.</text>
</comment>
<dbReference type="PANTHER" id="PTHR10039:SF5">
    <property type="entry name" value="NACHT DOMAIN-CONTAINING PROTEIN"/>
    <property type="match status" value="1"/>
</dbReference>
<dbReference type="InterPro" id="IPR056884">
    <property type="entry name" value="NPHP3-like_N"/>
</dbReference>
<feature type="domain" description="Nephrocystin 3-like N-terminal" evidence="2">
    <location>
        <begin position="247"/>
        <end position="425"/>
    </location>
</feature>
<dbReference type="PANTHER" id="PTHR10039">
    <property type="entry name" value="AMELOGENIN"/>
    <property type="match status" value="1"/>
</dbReference>
<name>A0AAX6ME49_9PEZI</name>
<dbReference type="Gene3D" id="3.40.50.300">
    <property type="entry name" value="P-loop containing nucleotide triphosphate hydrolases"/>
    <property type="match status" value="1"/>
</dbReference>
<reference evidence="4 5" key="1">
    <citation type="journal article" date="2024" name="Front Chem Biol">
        <title>Unveiling the potential of Daldinia eschscholtzii MFLUCC 19-0629 through bioactivity and bioinformatics studies for enhanced sustainable agriculture production.</title>
        <authorList>
            <person name="Brooks S."/>
            <person name="Weaver J.A."/>
            <person name="Klomchit A."/>
            <person name="Alharthi S.A."/>
            <person name="Onlamun T."/>
            <person name="Nurani R."/>
            <person name="Vong T.K."/>
            <person name="Alberti F."/>
            <person name="Greco C."/>
        </authorList>
    </citation>
    <scope>NUCLEOTIDE SEQUENCE [LARGE SCALE GENOMIC DNA]</scope>
    <source>
        <strain evidence="4">MFLUCC 19-0629</strain>
    </source>
</reference>
<keyword evidence="1" id="KW-0677">Repeat</keyword>
<evidence type="ECO:0000259" key="3">
    <source>
        <dbReference type="Pfam" id="PF25053"/>
    </source>
</evidence>
<evidence type="ECO:0000256" key="1">
    <source>
        <dbReference type="ARBA" id="ARBA00022737"/>
    </source>
</evidence>
<dbReference type="Proteomes" id="UP001369815">
    <property type="component" value="Unassembled WGS sequence"/>
</dbReference>
<dbReference type="EMBL" id="JBANMG010000007">
    <property type="protein sequence ID" value="KAK6950716.1"/>
    <property type="molecule type" value="Genomic_DNA"/>
</dbReference>
<dbReference type="Pfam" id="PF25053">
    <property type="entry name" value="DUF7791"/>
    <property type="match status" value="1"/>
</dbReference>
<sequence length="893" mass="102301">MEALAAFGLAANIAQFVVMAGKTIEKTICLSTKKQSLLAENADLEIIIQDFIEAVPAIRRLDEDVLKNDGKLKLFAENGKRIADEIQEKFDRIKARRAKRKRVQSLFATLKELKMADELDSLSARLAAFRSEITLHINLKLLDHQEQIKQNLNGLTESNRAYKSRIEAQLAELTEKIDSLTITESLNDADEQVWKGTPKQFTELVNGFHSWYPQILDFQKTQRITNSLEFSQIEERRNAIPEAHKNTYKWVFDGDVANLKSWLTAEDAPIYWVTGNAGSGKSTLMKYIRENPRLSARLRTWAGSRKLYVASHFFWSAGSPMQQSQEGLLRTLLFQILLECPKLVQQVFPEQYRNPQRYGGVSGTLKWTTKELLEALISLPSLMSPDCLFIFIDGLDEYSGEHEALLEIIKSLGKLSNIKLCVASRPWLDFIDAFEDSPWKLYLQDLTNSDIETYVHAHLESHSRFKQLSVRDENAARGLVEKITTRAQGVFLWVHLVVKSMIRGLINADSMRDLHRRLDDLPQQLEDFFDRILASIDDFYKTRTARVFLVLAHARTPMTLISFYFLDHEEGLPFDPESFLLEWPAVNETELEVITTKKRQLIAQCKDLIQIIERPKDPIMFNFTATFLHRTVIDFISQSRVHENLVNAAGAGFSPVTTLFETNARQFQSLIHLLPRVYLKPYLRNWYLASIFYAREIEVTFGVSKTQQLDQVNESLITYLESRGMTTYSFSEALSKLFDGQNSFENIPSYRYSTNSFADLATHCGLHLYVSDKKKGVGDILISLKPTLCVEQASGFSIEEIPNNPQSRRRLTTIPGRQPYTNTFHMFTEVEEALLNELEPAQGQPIRPIKPMVERTSEISEHKMTPVSIPQEVKPKGLKRVLLKLLRQTKHPA</sequence>
<evidence type="ECO:0000313" key="5">
    <source>
        <dbReference type="Proteomes" id="UP001369815"/>
    </source>
</evidence>